<evidence type="ECO:0000313" key="2">
    <source>
        <dbReference type="EMBL" id="GES74445.1"/>
    </source>
</evidence>
<comment type="caution">
    <text evidence="2">The sequence shown here is derived from an EMBL/GenBank/DDBJ whole genome shotgun (WGS) entry which is preliminary data.</text>
</comment>
<reference evidence="2" key="1">
    <citation type="submission" date="2019-10" db="EMBL/GenBank/DDBJ databases">
        <title>Conservation and host-specific expression of non-tandemly repeated heterogenous ribosome RNA gene in arbuscular mycorrhizal fungi.</title>
        <authorList>
            <person name="Maeda T."/>
            <person name="Kobayashi Y."/>
            <person name="Nakagawa T."/>
            <person name="Ezawa T."/>
            <person name="Yamaguchi K."/>
            <person name="Bino T."/>
            <person name="Nishimoto Y."/>
            <person name="Shigenobu S."/>
            <person name="Kawaguchi M."/>
        </authorList>
    </citation>
    <scope>NUCLEOTIDE SEQUENCE</scope>
    <source>
        <strain evidence="2">HR1</strain>
    </source>
</reference>
<accession>A0A8H3KUX8</accession>
<evidence type="ECO:0000313" key="3">
    <source>
        <dbReference type="Proteomes" id="UP000615446"/>
    </source>
</evidence>
<dbReference type="EMBL" id="BLAL01000012">
    <property type="protein sequence ID" value="GES74445.1"/>
    <property type="molecule type" value="Genomic_DNA"/>
</dbReference>
<dbReference type="AlphaFoldDB" id="A0A8H3KUX8"/>
<gene>
    <name evidence="2" type="ORF">RCL2_000192600</name>
</gene>
<name>A0A8H3KUX8_9GLOM</name>
<protein>
    <submittedName>
        <fullName evidence="2">Uncharacterized protein</fullName>
    </submittedName>
</protein>
<organism evidence="2 3">
    <name type="scientific">Rhizophagus clarus</name>
    <dbReference type="NCBI Taxonomy" id="94130"/>
    <lineage>
        <taxon>Eukaryota</taxon>
        <taxon>Fungi</taxon>
        <taxon>Fungi incertae sedis</taxon>
        <taxon>Mucoromycota</taxon>
        <taxon>Glomeromycotina</taxon>
        <taxon>Glomeromycetes</taxon>
        <taxon>Glomerales</taxon>
        <taxon>Glomeraceae</taxon>
        <taxon>Rhizophagus</taxon>
    </lineage>
</organism>
<sequence>MSGQRNTRRNTQKPSKKTASPMNSKSNTSTLTTGSLDNNQNTEIFSDNESTALHDQQGIHTQTPEPTSKEKNKIINTNQDTLMHEQLDLTGFSGEQNFLSFCPLTHFPNSNNPHEVQNTICAYFAQQSSFKGCRLDTICNISIIVLTFNSEVDRKAINNMHIGVLKVIFYDFTQENTTKIIKIELEKIFNRSIRFVDIPVSYLNEILIGTIQNQFGKVHSYKEIIKPKYSNKNKRQTKPNIYKQLHVVFTDSESVSNIYQKGIFSMKIENWIYRILSTDLNHPEHHKRTNLESDVSTLPSSPFLKLLNFHAPSVMMKFTNNSNLSSESTEEKELSAWMVTKDNLHYLTIQLSALSLKNKSLKAEISTLKMTLQDTNKDVIQIKEQMTHMNAKSNIIIQKIDEMAQTLPYQSTRPQPLMETTQVPPRLNTHHNLPEKRPIQQYVSLPTYNNEGETSQQTPKVYTCEDVNSLQDHYLEIEQHNREFEQEYFDQQNNIDENNLDELIQANTTGFFSCIGNLIGTNRESNPHQY</sequence>
<dbReference type="Proteomes" id="UP000615446">
    <property type="component" value="Unassembled WGS sequence"/>
</dbReference>
<evidence type="ECO:0000256" key="1">
    <source>
        <dbReference type="SAM" id="MobiDB-lite"/>
    </source>
</evidence>
<proteinExistence type="predicted"/>
<feature type="compositionally biased region" description="Basic residues" evidence="1">
    <location>
        <begin position="1"/>
        <end position="16"/>
    </location>
</feature>
<feature type="region of interest" description="Disordered" evidence="1">
    <location>
        <begin position="1"/>
        <end position="42"/>
    </location>
</feature>
<feature type="compositionally biased region" description="Polar residues" evidence="1">
    <location>
        <begin position="17"/>
        <end position="42"/>
    </location>
</feature>